<accession>A0A284RRX1</accession>
<dbReference type="GO" id="GO:0006508">
    <property type="term" value="P:proteolysis"/>
    <property type="evidence" value="ECO:0007669"/>
    <property type="project" value="UniProtKB-KW"/>
</dbReference>
<dbReference type="OrthoDB" id="2671065at2759"/>
<comment type="similarity">
    <text evidence="1">Belongs to the peptidase C48 family.</text>
</comment>
<dbReference type="InterPro" id="IPR003653">
    <property type="entry name" value="Peptidase_C48_C"/>
</dbReference>
<dbReference type="GO" id="GO:0019783">
    <property type="term" value="F:ubiquitin-like protein peptidase activity"/>
    <property type="evidence" value="ECO:0007669"/>
    <property type="project" value="UniProtKB-ARBA"/>
</dbReference>
<evidence type="ECO:0000313" key="7">
    <source>
        <dbReference type="Proteomes" id="UP000219338"/>
    </source>
</evidence>
<feature type="compositionally biased region" description="Basic and acidic residues" evidence="4">
    <location>
        <begin position="669"/>
        <end position="678"/>
    </location>
</feature>
<dbReference type="AlphaFoldDB" id="A0A284RRX1"/>
<dbReference type="EMBL" id="FUEG01000014">
    <property type="protein sequence ID" value="SJL11517.1"/>
    <property type="molecule type" value="Genomic_DNA"/>
</dbReference>
<evidence type="ECO:0000256" key="2">
    <source>
        <dbReference type="ARBA" id="ARBA00022670"/>
    </source>
</evidence>
<evidence type="ECO:0000256" key="1">
    <source>
        <dbReference type="ARBA" id="ARBA00005234"/>
    </source>
</evidence>
<dbReference type="Gene3D" id="3.40.395.10">
    <property type="entry name" value="Adenoviral Proteinase, Chain A"/>
    <property type="match status" value="1"/>
</dbReference>
<dbReference type="InterPro" id="IPR038765">
    <property type="entry name" value="Papain-like_cys_pep_sf"/>
</dbReference>
<keyword evidence="7" id="KW-1185">Reference proteome</keyword>
<dbReference type="GO" id="GO:0008234">
    <property type="term" value="F:cysteine-type peptidase activity"/>
    <property type="evidence" value="ECO:0007669"/>
    <property type="project" value="InterPro"/>
</dbReference>
<dbReference type="Pfam" id="PF02902">
    <property type="entry name" value="Peptidase_C48"/>
    <property type="match status" value="1"/>
</dbReference>
<feature type="domain" description="Ubiquitin-like protease family profile" evidence="5">
    <location>
        <begin position="228"/>
        <end position="382"/>
    </location>
</feature>
<evidence type="ECO:0000313" key="6">
    <source>
        <dbReference type="EMBL" id="SJL11517.1"/>
    </source>
</evidence>
<evidence type="ECO:0000259" key="5">
    <source>
        <dbReference type="Pfam" id="PF02902"/>
    </source>
</evidence>
<dbReference type="OMA" id="WEICINS"/>
<feature type="region of interest" description="Disordered" evidence="4">
    <location>
        <begin position="656"/>
        <end position="695"/>
    </location>
</feature>
<sequence>MPQDCIYIFEDDELGASDPMWDKSKWIGCGREYRNVPENIAKIGQNILAIPSLFRSLLPSKDLSILELIACAPTLLIQDEVTPVPPMHLDWSDEEPEELDVNDLASIIVPSLKAITRLNDTFGQAWFDGKQSLKDMCTGGETRRYPLWVNTYFYNMRQACWISDKWCVALDWLHKTSLINEELSVKDTAYAYLGTLKGWDGDIHGLCNYLKLEFMADVLGDHPLPGGVVDAMSNLLSLRLQRQKLTSHFLITDTQFPDLIEAEVWKNDDEVGAAEYLEKYSTWIRHKHCDKLIFVFHVPPFHWATCMIDIKQKTIRYGDSLQLPRHRPLFKSLKSWLKEKVSDTDFTVMSDLACARQSDSFNCPLISVNTIAHTVFGDPLWSHRTSRLKRFEAFCNIMAYPNGQADEVSLFGKDINDSIVASWIVADQTAPSSLPSSNPEEVNQRGIKRQATEVIAERAKKRTNAAPPKLHPFFMHTPATDALKSHKSVIRPSDTKSRVAAAYAEEMAEPSEPASLKPKKRKGAAVKAADAKASLLEKKNLPRDFIDSVVHDGGVSRSATYARKAKVEVKLGIHKRGTNQFLTFLNKCQEWDPDVELDPEQPNRARCSRCLTWVVLKDVHHLQRFREHRQRGCTEAPKPNPSERTLFDFELTTLHEKKKVPPPPPPHVEANRKAHEARVGSGPGRRTNERGSTQSDIRLLEQECALDALKVPTEFMGVIRIRRSVIEGHAKFVKKFSHAVKAIEKH</sequence>
<dbReference type="STRING" id="47428.A0A284RRX1"/>
<evidence type="ECO:0000256" key="3">
    <source>
        <dbReference type="ARBA" id="ARBA00022801"/>
    </source>
</evidence>
<dbReference type="Proteomes" id="UP000219338">
    <property type="component" value="Unassembled WGS sequence"/>
</dbReference>
<organism evidence="6 7">
    <name type="scientific">Armillaria ostoyae</name>
    <name type="common">Armillaria root rot fungus</name>
    <dbReference type="NCBI Taxonomy" id="47428"/>
    <lineage>
        <taxon>Eukaryota</taxon>
        <taxon>Fungi</taxon>
        <taxon>Dikarya</taxon>
        <taxon>Basidiomycota</taxon>
        <taxon>Agaricomycotina</taxon>
        <taxon>Agaricomycetes</taxon>
        <taxon>Agaricomycetidae</taxon>
        <taxon>Agaricales</taxon>
        <taxon>Marasmiineae</taxon>
        <taxon>Physalacriaceae</taxon>
        <taxon>Armillaria</taxon>
    </lineage>
</organism>
<gene>
    <name evidence="6" type="ORF">ARMOST_14921</name>
</gene>
<reference evidence="7" key="1">
    <citation type="journal article" date="2017" name="Nat. Ecol. Evol.">
        <title>Genome expansion and lineage-specific genetic innovations in the forest pathogenic fungi Armillaria.</title>
        <authorList>
            <person name="Sipos G."/>
            <person name="Prasanna A.N."/>
            <person name="Walter M.C."/>
            <person name="O'Connor E."/>
            <person name="Balint B."/>
            <person name="Krizsan K."/>
            <person name="Kiss B."/>
            <person name="Hess J."/>
            <person name="Varga T."/>
            <person name="Slot J."/>
            <person name="Riley R."/>
            <person name="Boka B."/>
            <person name="Rigling D."/>
            <person name="Barry K."/>
            <person name="Lee J."/>
            <person name="Mihaltcheva S."/>
            <person name="LaButti K."/>
            <person name="Lipzen A."/>
            <person name="Waldron R."/>
            <person name="Moloney N.M."/>
            <person name="Sperisen C."/>
            <person name="Kredics L."/>
            <person name="Vagvoelgyi C."/>
            <person name="Patrignani A."/>
            <person name="Fitzpatrick D."/>
            <person name="Nagy I."/>
            <person name="Doyle S."/>
            <person name="Anderson J.B."/>
            <person name="Grigoriev I.V."/>
            <person name="Gueldener U."/>
            <person name="Muensterkoetter M."/>
            <person name="Nagy L.G."/>
        </authorList>
    </citation>
    <scope>NUCLEOTIDE SEQUENCE [LARGE SCALE GENOMIC DNA]</scope>
    <source>
        <strain evidence="7">C18/9</strain>
    </source>
</reference>
<keyword evidence="2" id="KW-0645">Protease</keyword>
<proteinExistence type="inferred from homology"/>
<keyword evidence="3" id="KW-0378">Hydrolase</keyword>
<name>A0A284RRX1_ARMOS</name>
<protein>
    <recommendedName>
        <fullName evidence="5">Ubiquitin-like protease family profile domain-containing protein</fullName>
    </recommendedName>
</protein>
<evidence type="ECO:0000256" key="4">
    <source>
        <dbReference type="SAM" id="MobiDB-lite"/>
    </source>
</evidence>
<dbReference type="SUPFAM" id="SSF54001">
    <property type="entry name" value="Cysteine proteinases"/>
    <property type="match status" value="1"/>
</dbReference>